<evidence type="ECO:0000313" key="8">
    <source>
        <dbReference type="EMBL" id="QJY46217.1"/>
    </source>
</evidence>
<feature type="transmembrane region" description="Helical" evidence="6">
    <location>
        <begin position="328"/>
        <end position="347"/>
    </location>
</feature>
<dbReference type="InterPro" id="IPR003838">
    <property type="entry name" value="ABC3_permease_C"/>
</dbReference>
<feature type="transmembrane region" description="Helical" evidence="6">
    <location>
        <begin position="21"/>
        <end position="44"/>
    </location>
</feature>
<feature type="transmembrane region" description="Helical" evidence="6">
    <location>
        <begin position="408"/>
        <end position="427"/>
    </location>
</feature>
<organism evidence="8 9">
    <name type="scientific">Pseudonocardia broussonetiae</name>
    <dbReference type="NCBI Taxonomy" id="2736640"/>
    <lineage>
        <taxon>Bacteria</taxon>
        <taxon>Bacillati</taxon>
        <taxon>Actinomycetota</taxon>
        <taxon>Actinomycetes</taxon>
        <taxon>Pseudonocardiales</taxon>
        <taxon>Pseudonocardiaceae</taxon>
        <taxon>Pseudonocardia</taxon>
    </lineage>
</organism>
<evidence type="ECO:0000259" key="7">
    <source>
        <dbReference type="Pfam" id="PF02687"/>
    </source>
</evidence>
<sequence>MIAVARLSLRLLRLGGRRAALAAGLVGAGVAVGTVLLSLALGGIHGWDAREERTGWRADLGQRGGGPPGEPVALAASRTEHAAGRSLQVVDLAVTAPGTPPPPGLPRVPGPGEVWTSPALAALLRELPPDALADRFPAAPTGLVTDAGLAGPDELVAVVGAAADDPALADADALPGFAPTAGFGTIEVHRQLTYVAAALLVFPVASLLGASARLTAARRTERLALLRLLGASTRQVTVAAVTEVTAVATVAAVLGVVLYAAASPAVARIELGGGAWFTGDVLPSPSTLLLVVAGVALLATGAAVGGMRQVVVGPLGVVRRQRAGGARLLRLAGAAAGLVAFAVVNLLRDAGPANVTGIVFGVGVLIMFGTVALLGPLVVRLLGNGMVRTARSAPALLAGRRLLDDPKAAFRPLAGLVLAVFVAGFLAPLTSALSEGGGDDTALRVPSASAAAVADRLTAAGLVAAVEPDGDDVLVTPADDRDRVRTALAPLVPGEAVATAREASATEAVFVGDLRRGTLVVLAGTFLLAATATGTAAAARILDQRRALRLLRLAGTPLGVLDAARRAATVRPLLVLGGIGLAAGLLCASPFAAAVDALAPSGLLLLGGVVVVGVLLVVAASAASRPLLRSVTTGAARED</sequence>
<evidence type="ECO:0000313" key="9">
    <source>
        <dbReference type="Proteomes" id="UP000505377"/>
    </source>
</evidence>
<feature type="transmembrane region" description="Helical" evidence="6">
    <location>
        <begin position="519"/>
        <end position="542"/>
    </location>
</feature>
<dbReference type="GO" id="GO:0005886">
    <property type="term" value="C:plasma membrane"/>
    <property type="evidence" value="ECO:0007669"/>
    <property type="project" value="UniProtKB-SubCell"/>
</dbReference>
<evidence type="ECO:0000256" key="1">
    <source>
        <dbReference type="ARBA" id="ARBA00004651"/>
    </source>
</evidence>
<feature type="transmembrane region" description="Helical" evidence="6">
    <location>
        <begin position="359"/>
        <end position="382"/>
    </location>
</feature>
<dbReference type="KEGG" id="pbro:HOP40_10705"/>
<reference evidence="8 9" key="1">
    <citation type="submission" date="2020-05" db="EMBL/GenBank/DDBJ databases">
        <authorList>
            <person name="Mo P."/>
        </authorList>
    </citation>
    <scope>NUCLEOTIDE SEQUENCE [LARGE SCALE GENOMIC DNA]</scope>
    <source>
        <strain evidence="8 9">Gen01</strain>
    </source>
</reference>
<feature type="transmembrane region" description="Helical" evidence="6">
    <location>
        <begin position="192"/>
        <end position="215"/>
    </location>
</feature>
<name>A0A6M6JH19_9PSEU</name>
<proteinExistence type="predicted"/>
<feature type="domain" description="ABC3 transporter permease C-terminal" evidence="7">
    <location>
        <begin position="195"/>
        <end position="303"/>
    </location>
</feature>
<dbReference type="Pfam" id="PF02687">
    <property type="entry name" value="FtsX"/>
    <property type="match status" value="1"/>
</dbReference>
<keyword evidence="3 6" id="KW-0812">Transmembrane</keyword>
<evidence type="ECO:0000256" key="4">
    <source>
        <dbReference type="ARBA" id="ARBA00022989"/>
    </source>
</evidence>
<dbReference type="RefSeq" id="WP_172157230.1">
    <property type="nucleotide sequence ID" value="NZ_CP053564.1"/>
</dbReference>
<keyword evidence="2" id="KW-1003">Cell membrane</keyword>
<evidence type="ECO:0000256" key="6">
    <source>
        <dbReference type="SAM" id="Phobius"/>
    </source>
</evidence>
<dbReference type="EMBL" id="CP053564">
    <property type="protein sequence ID" value="QJY46217.1"/>
    <property type="molecule type" value="Genomic_DNA"/>
</dbReference>
<feature type="transmembrane region" description="Helical" evidence="6">
    <location>
        <begin position="282"/>
        <end position="307"/>
    </location>
</feature>
<comment type="subcellular location">
    <subcellularLocation>
        <location evidence="1">Cell membrane</location>
        <topology evidence="1">Multi-pass membrane protein</topology>
    </subcellularLocation>
</comment>
<accession>A0A6M6JH19</accession>
<evidence type="ECO:0000256" key="2">
    <source>
        <dbReference type="ARBA" id="ARBA00022475"/>
    </source>
</evidence>
<evidence type="ECO:0000256" key="5">
    <source>
        <dbReference type="ARBA" id="ARBA00023136"/>
    </source>
</evidence>
<gene>
    <name evidence="8" type="ORF">HOP40_10705</name>
</gene>
<dbReference type="Proteomes" id="UP000505377">
    <property type="component" value="Chromosome"/>
</dbReference>
<keyword evidence="4 6" id="KW-1133">Transmembrane helix</keyword>
<keyword evidence="9" id="KW-1185">Reference proteome</keyword>
<feature type="transmembrane region" description="Helical" evidence="6">
    <location>
        <begin position="601"/>
        <end position="623"/>
    </location>
</feature>
<keyword evidence="5 6" id="KW-0472">Membrane</keyword>
<feature type="transmembrane region" description="Helical" evidence="6">
    <location>
        <begin position="573"/>
        <end position="595"/>
    </location>
</feature>
<protein>
    <submittedName>
        <fullName evidence="8">ABC transporter permease</fullName>
    </submittedName>
</protein>
<evidence type="ECO:0000256" key="3">
    <source>
        <dbReference type="ARBA" id="ARBA00022692"/>
    </source>
</evidence>
<feature type="transmembrane region" description="Helical" evidence="6">
    <location>
        <begin position="236"/>
        <end position="262"/>
    </location>
</feature>
<dbReference type="AlphaFoldDB" id="A0A6M6JH19"/>